<comment type="caution">
    <text evidence="6">The sequence shown here is derived from an EMBL/GenBank/DDBJ whole genome shotgun (WGS) entry which is preliminary data.</text>
</comment>
<evidence type="ECO:0000259" key="5">
    <source>
        <dbReference type="PROSITE" id="PS50075"/>
    </source>
</evidence>
<dbReference type="PROSITE" id="PS50075">
    <property type="entry name" value="CARRIER"/>
    <property type="match status" value="1"/>
</dbReference>
<dbReference type="InterPro" id="IPR009081">
    <property type="entry name" value="PP-bd_ACP"/>
</dbReference>
<dbReference type="SUPFAM" id="SSF69593">
    <property type="entry name" value="Glycerol-3-phosphate (1)-acyltransferase"/>
    <property type="match status" value="1"/>
</dbReference>
<feature type="transmembrane region" description="Helical" evidence="4">
    <location>
        <begin position="186"/>
        <end position="208"/>
    </location>
</feature>
<keyword evidence="4" id="KW-1133">Transmembrane helix</keyword>
<dbReference type="GO" id="GO:0003841">
    <property type="term" value="F:1-acylglycerol-3-phosphate O-acyltransferase activity"/>
    <property type="evidence" value="ECO:0007669"/>
    <property type="project" value="TreeGrafter"/>
</dbReference>
<dbReference type="AlphaFoldDB" id="T0JQZ0"/>
<keyword evidence="2" id="KW-0808">Transferase</keyword>
<organism evidence="6 7">
    <name type="scientific">Sulfurimonas hongkongensis</name>
    <dbReference type="NCBI Taxonomy" id="1172190"/>
    <lineage>
        <taxon>Bacteria</taxon>
        <taxon>Pseudomonadati</taxon>
        <taxon>Campylobacterota</taxon>
        <taxon>Epsilonproteobacteria</taxon>
        <taxon>Campylobacterales</taxon>
        <taxon>Sulfurimonadaceae</taxon>
        <taxon>Sulfurimonas</taxon>
    </lineage>
</organism>
<keyword evidence="4" id="KW-0812">Transmembrane</keyword>
<proteinExistence type="predicted"/>
<dbReference type="GO" id="GO:0006654">
    <property type="term" value="P:phosphatidic acid biosynthetic process"/>
    <property type="evidence" value="ECO:0007669"/>
    <property type="project" value="TreeGrafter"/>
</dbReference>
<accession>T0JQZ0</accession>
<keyword evidence="4" id="KW-0472">Membrane</keyword>
<dbReference type="PATRIC" id="fig|1172190.3.peg.1389"/>
<dbReference type="OrthoDB" id="9812274at2"/>
<sequence length="385" mass="44823">MGFKNIEQKVLSLCPYIKEIYIEKKDGKLFANIVPNFETLKAANIINIESEIRWYGVELYNLQAKKSQKILGYKILKDPQNKLEDKENEPNDEIYKSLKSFLYKISQKEATLNSHLELDLGLDSLDYVELFVFLELSYGVVIDEKIFSNIMVFKDLYNYIKTHKTFVKPSRVQWRDILDQKKDDTLIFSPIIMFIYKTLLYPLFRLYFRLEVKGRKNIPKTSCIIAPTHQSMLDGFLIESTLPYSILKNTFFLAFTQVFGTKLLYPIATHGQTILIDANIDLKDTMQRTATPLKMGKNLVIFPEGARTRDRKLLEFRPFFAMLSSIHNIPIVPVIIDGSFEALPSGKLFPRPKKIKLHYLEPIYPQDMSYDELTELVRASIEKNL</sequence>
<dbReference type="PANTHER" id="PTHR10434">
    <property type="entry name" value="1-ACYL-SN-GLYCEROL-3-PHOSPHATE ACYLTRANSFERASE"/>
    <property type="match status" value="1"/>
</dbReference>
<name>T0JQZ0_9BACT</name>
<feature type="domain" description="Carrier" evidence="5">
    <location>
        <begin position="88"/>
        <end position="164"/>
    </location>
</feature>
<evidence type="ECO:0000313" key="6">
    <source>
        <dbReference type="EMBL" id="EQB39247.1"/>
    </source>
</evidence>
<reference evidence="6 7" key="1">
    <citation type="submission" date="2013-07" db="EMBL/GenBank/DDBJ databases">
        <title>Sulfurimonas hongkongensis AST-10 Genome Sequencing.</title>
        <authorList>
            <person name="Cai L."/>
            <person name="Zhang T."/>
        </authorList>
    </citation>
    <scope>NUCLEOTIDE SEQUENCE [LARGE SCALE GENOMIC DNA]</scope>
    <source>
        <strain evidence="6 7">AST-10</strain>
    </source>
</reference>
<evidence type="ECO:0000256" key="2">
    <source>
        <dbReference type="ARBA" id="ARBA00022679"/>
    </source>
</evidence>
<evidence type="ECO:0000256" key="3">
    <source>
        <dbReference type="ARBA" id="ARBA00023315"/>
    </source>
</evidence>
<dbReference type="CDD" id="cd07989">
    <property type="entry name" value="LPLAT_AGPAT-like"/>
    <property type="match status" value="1"/>
</dbReference>
<comment type="pathway">
    <text evidence="1">Lipid metabolism.</text>
</comment>
<dbReference type="EMBL" id="AUPZ01000009">
    <property type="protein sequence ID" value="EQB39247.1"/>
    <property type="molecule type" value="Genomic_DNA"/>
</dbReference>
<keyword evidence="3" id="KW-0012">Acyltransferase</keyword>
<dbReference type="InterPro" id="IPR036736">
    <property type="entry name" value="ACP-like_sf"/>
</dbReference>
<evidence type="ECO:0000256" key="4">
    <source>
        <dbReference type="SAM" id="Phobius"/>
    </source>
</evidence>
<dbReference type="SUPFAM" id="SSF47336">
    <property type="entry name" value="ACP-like"/>
    <property type="match status" value="1"/>
</dbReference>
<dbReference type="eggNOG" id="COG0204">
    <property type="taxonomic scope" value="Bacteria"/>
</dbReference>
<evidence type="ECO:0000313" key="7">
    <source>
        <dbReference type="Proteomes" id="UP000015520"/>
    </source>
</evidence>
<dbReference type="Gene3D" id="1.10.1200.10">
    <property type="entry name" value="ACP-like"/>
    <property type="match status" value="1"/>
</dbReference>
<evidence type="ECO:0000256" key="1">
    <source>
        <dbReference type="ARBA" id="ARBA00005189"/>
    </source>
</evidence>
<dbReference type="InterPro" id="IPR002123">
    <property type="entry name" value="Plipid/glycerol_acylTrfase"/>
</dbReference>
<dbReference type="RefSeq" id="WP_021287694.1">
    <property type="nucleotide sequence ID" value="NZ_AUPZ01000009.1"/>
</dbReference>
<dbReference type="Proteomes" id="UP000015520">
    <property type="component" value="Unassembled WGS sequence"/>
</dbReference>
<dbReference type="PANTHER" id="PTHR10434:SF11">
    <property type="entry name" value="1-ACYL-SN-GLYCEROL-3-PHOSPHATE ACYLTRANSFERASE"/>
    <property type="match status" value="1"/>
</dbReference>
<dbReference type="eggNOG" id="COG1022">
    <property type="taxonomic scope" value="Bacteria"/>
</dbReference>
<protein>
    <recommendedName>
        <fullName evidence="5">Carrier domain-containing protein</fullName>
    </recommendedName>
</protein>
<dbReference type="STRING" id="1172190.M947_07185"/>
<keyword evidence="7" id="KW-1185">Reference proteome</keyword>
<dbReference type="SMART" id="SM00563">
    <property type="entry name" value="PlsC"/>
    <property type="match status" value="1"/>
</dbReference>
<gene>
    <name evidence="6" type="ORF">M947_07185</name>
</gene>
<dbReference type="Pfam" id="PF01553">
    <property type="entry name" value="Acyltransferase"/>
    <property type="match status" value="1"/>
</dbReference>